<reference evidence="1" key="2">
    <citation type="submission" date="2022-01" db="EMBL/GenBank/DDBJ databases">
        <authorList>
            <person name="Yamashiro T."/>
            <person name="Shiraishi A."/>
            <person name="Satake H."/>
            <person name="Nakayama K."/>
        </authorList>
    </citation>
    <scope>NUCLEOTIDE SEQUENCE</scope>
</reference>
<evidence type="ECO:0000313" key="1">
    <source>
        <dbReference type="EMBL" id="GJS59269.1"/>
    </source>
</evidence>
<organism evidence="1 2">
    <name type="scientific">Tanacetum coccineum</name>
    <dbReference type="NCBI Taxonomy" id="301880"/>
    <lineage>
        <taxon>Eukaryota</taxon>
        <taxon>Viridiplantae</taxon>
        <taxon>Streptophyta</taxon>
        <taxon>Embryophyta</taxon>
        <taxon>Tracheophyta</taxon>
        <taxon>Spermatophyta</taxon>
        <taxon>Magnoliopsida</taxon>
        <taxon>eudicotyledons</taxon>
        <taxon>Gunneridae</taxon>
        <taxon>Pentapetalae</taxon>
        <taxon>asterids</taxon>
        <taxon>campanulids</taxon>
        <taxon>Asterales</taxon>
        <taxon>Asteraceae</taxon>
        <taxon>Asteroideae</taxon>
        <taxon>Anthemideae</taxon>
        <taxon>Anthemidinae</taxon>
        <taxon>Tanacetum</taxon>
    </lineage>
</organism>
<dbReference type="Proteomes" id="UP001151760">
    <property type="component" value="Unassembled WGS sequence"/>
</dbReference>
<accession>A0ABQ4X244</accession>
<dbReference type="SUPFAM" id="SSF55637">
    <property type="entry name" value="Cell cycle regulatory proteins"/>
    <property type="match status" value="1"/>
</dbReference>
<sequence>MFQCNNEVISIMGQIGSEKYFDDTFEYKHVVLPPEVNTYGEEEDGGSVKISKVIVNRFSKLSFRDALLEQVGLMVLEEIHPLGADCGSILEDLISGVDSVSAEETMDDKGNVNYVYEIDGPSAHSLHLKIVRHIIFPYLDLVGSIHKGSVTCVHCRWADLRDEGIYGGDFHGTFAFSGGGFMSSQATQTVVLISTGGLQSSDDKLNFHIGVDVNNVKLVGMVLNKAEK</sequence>
<name>A0ABQ4X244_9ASTR</name>
<reference evidence="1" key="1">
    <citation type="journal article" date="2022" name="Int. J. Mol. Sci.">
        <title>Draft Genome of Tanacetum Coccineum: Genomic Comparison of Closely Related Tanacetum-Family Plants.</title>
        <authorList>
            <person name="Yamashiro T."/>
            <person name="Shiraishi A."/>
            <person name="Nakayama K."/>
            <person name="Satake H."/>
        </authorList>
    </citation>
    <scope>NUCLEOTIDE SEQUENCE</scope>
</reference>
<gene>
    <name evidence="1" type="ORF">Tco_0654053</name>
</gene>
<feature type="non-terminal residue" evidence="1">
    <location>
        <position position="228"/>
    </location>
</feature>
<evidence type="ECO:0000313" key="2">
    <source>
        <dbReference type="Proteomes" id="UP001151760"/>
    </source>
</evidence>
<keyword evidence="2" id="KW-1185">Reference proteome</keyword>
<dbReference type="InterPro" id="IPR036858">
    <property type="entry name" value="Cyclin-dep_kinase_reg-sub_sf"/>
</dbReference>
<protein>
    <submittedName>
        <fullName evidence="1">Replication protein A 32 kDa subunit B</fullName>
    </submittedName>
</protein>
<comment type="caution">
    <text evidence="1">The sequence shown here is derived from an EMBL/GenBank/DDBJ whole genome shotgun (WGS) entry which is preliminary data.</text>
</comment>
<dbReference type="EMBL" id="BQNB010009138">
    <property type="protein sequence ID" value="GJS59269.1"/>
    <property type="molecule type" value="Genomic_DNA"/>
</dbReference>
<proteinExistence type="predicted"/>